<gene>
    <name evidence="1" type="ORF">JOE42_003414</name>
</gene>
<accession>A0ABS2KXM8</accession>
<evidence type="ECO:0000313" key="1">
    <source>
        <dbReference type="EMBL" id="MBM7416681.1"/>
    </source>
</evidence>
<proteinExistence type="predicted"/>
<protein>
    <recommendedName>
        <fullName evidence="3">GNAT family N-acetyltransferase</fullName>
    </recommendedName>
</protein>
<dbReference type="RefSeq" id="WP_204869434.1">
    <property type="nucleotide sequence ID" value="NZ_JAFBBK010000001.1"/>
</dbReference>
<keyword evidence="2" id="KW-1185">Reference proteome</keyword>
<organism evidence="1 2">
    <name type="scientific">Rhodococcoides corynebacterioides</name>
    <dbReference type="NCBI Taxonomy" id="53972"/>
    <lineage>
        <taxon>Bacteria</taxon>
        <taxon>Bacillati</taxon>
        <taxon>Actinomycetota</taxon>
        <taxon>Actinomycetes</taxon>
        <taxon>Mycobacteriales</taxon>
        <taxon>Nocardiaceae</taxon>
        <taxon>Rhodococcoides</taxon>
    </lineage>
</organism>
<evidence type="ECO:0008006" key="3">
    <source>
        <dbReference type="Google" id="ProtNLM"/>
    </source>
</evidence>
<dbReference type="Proteomes" id="UP000703038">
    <property type="component" value="Unassembled WGS sequence"/>
</dbReference>
<dbReference type="EMBL" id="JAFBBK010000001">
    <property type="protein sequence ID" value="MBM7416681.1"/>
    <property type="molecule type" value="Genomic_DNA"/>
</dbReference>
<evidence type="ECO:0000313" key="2">
    <source>
        <dbReference type="Proteomes" id="UP000703038"/>
    </source>
</evidence>
<sequence length="236" mass="25473">MSIVVSTLTLGGFDALPAHDRQCVFWTMDPAASSTATLVDTEFEKEAWLSMVMLEWGPCGQVATDVAGADVPASSDSVGCALYAPPGAVPRVAHFPTAPVSPDAVLLTSLYSPLSAEDGDGIRDTLLHAVVRDLVNRGVRALEAFGVRLEDSEVEERRSFIDTPPCGEATCMIDADFLEKYGFEVVAPHHRFPRLRLELDRDHGWKEDVEAALERLLEAAALTVVEADARVPVGAR</sequence>
<comment type="caution">
    <text evidence="1">The sequence shown here is derived from an EMBL/GenBank/DDBJ whole genome shotgun (WGS) entry which is preliminary data.</text>
</comment>
<reference evidence="1 2" key="1">
    <citation type="submission" date="2021-01" db="EMBL/GenBank/DDBJ databases">
        <title>Genomics of switchgrass bacterial isolates.</title>
        <authorList>
            <person name="Shade A."/>
        </authorList>
    </citation>
    <scope>NUCLEOTIDE SEQUENCE [LARGE SCALE GENOMIC DNA]</scope>
    <source>
        <strain evidence="1 2">PvP111</strain>
    </source>
</reference>
<name>A0ABS2KXM8_9NOCA</name>